<gene>
    <name evidence="1" type="ORF">PWN146_05216</name>
</gene>
<organism evidence="1">
    <name type="scientific">Serratia marcescens</name>
    <dbReference type="NCBI Taxonomy" id="615"/>
    <lineage>
        <taxon>Bacteria</taxon>
        <taxon>Pseudomonadati</taxon>
        <taxon>Pseudomonadota</taxon>
        <taxon>Gammaproteobacteria</taxon>
        <taxon>Enterobacterales</taxon>
        <taxon>Yersiniaceae</taxon>
        <taxon>Serratia</taxon>
    </lineage>
</organism>
<dbReference type="RefSeq" id="WP_172691699.1">
    <property type="nucleotide sequence ID" value="NZ_LT575491.1"/>
</dbReference>
<evidence type="ECO:0000313" key="1">
    <source>
        <dbReference type="EMBL" id="SAY46447.1"/>
    </source>
</evidence>
<dbReference type="AlphaFoldDB" id="A0A1C3HN27"/>
<accession>A0A1C3HN27</accession>
<proteinExistence type="predicted"/>
<sequence>MFVTRKRFIATENQLQSCRQLLAARHGELMAIRKAASAKGGIYKCILECREVAHELREQQPAEQDGHGPYLFDKLALIDSLLSTLSALLPPQDEARPTARMVAAGDVQEIYRGTQWATHCQEHRV</sequence>
<protein>
    <submittedName>
        <fullName evidence="1">Uncharacterized protein</fullName>
    </submittedName>
</protein>
<dbReference type="EMBL" id="LT575491">
    <property type="protein sequence ID" value="SAY46447.1"/>
    <property type="molecule type" value="Genomic_DNA"/>
</dbReference>
<name>A0A1C3HN27_SERMA</name>
<reference evidence="1" key="1">
    <citation type="submission" date="2016-05" db="EMBL/GenBank/DDBJ databases">
        <authorList>
            <person name="Lavstsen T."/>
            <person name="Jespersen J.S."/>
        </authorList>
    </citation>
    <scope>NUCLEOTIDE SEQUENCE</scope>
    <source>
        <strain evidence="1">PWN146_assembly</strain>
    </source>
</reference>